<dbReference type="Proteomes" id="UP000177515">
    <property type="component" value="Chromosome 1"/>
</dbReference>
<keyword evidence="3" id="KW-1185">Reference proteome</keyword>
<reference evidence="2 3" key="1">
    <citation type="submission" date="2016-10" db="EMBL/GenBank/DDBJ databases">
        <title>Complete genome sequences of three Cupriavidus strains isolated from various Malaysian environments.</title>
        <authorList>
            <person name="Abdullah A.A.-A."/>
            <person name="Shafie N.A.H."/>
            <person name="Lau N.S."/>
        </authorList>
    </citation>
    <scope>NUCLEOTIDE SEQUENCE [LARGE SCALE GENOMIC DNA]</scope>
    <source>
        <strain evidence="2 3">USMAA1020</strain>
    </source>
</reference>
<proteinExistence type="predicted"/>
<gene>
    <name evidence="2" type="ORF">BKK80_09145</name>
</gene>
<organism evidence="2 3">
    <name type="scientific">Cupriavidus malaysiensis</name>
    <dbReference type="NCBI Taxonomy" id="367825"/>
    <lineage>
        <taxon>Bacteria</taxon>
        <taxon>Pseudomonadati</taxon>
        <taxon>Pseudomonadota</taxon>
        <taxon>Betaproteobacteria</taxon>
        <taxon>Burkholderiales</taxon>
        <taxon>Burkholderiaceae</taxon>
        <taxon>Cupriavidus</taxon>
    </lineage>
</organism>
<dbReference type="RefSeq" id="WP_071069169.1">
    <property type="nucleotide sequence ID" value="NZ_CP017754.1"/>
</dbReference>
<accession>A0ABM6F3H5</accession>
<evidence type="ECO:0000256" key="1">
    <source>
        <dbReference type="SAM" id="MobiDB-lite"/>
    </source>
</evidence>
<evidence type="ECO:0000313" key="2">
    <source>
        <dbReference type="EMBL" id="AOZ05977.1"/>
    </source>
</evidence>
<feature type="compositionally biased region" description="Basic and acidic residues" evidence="1">
    <location>
        <begin position="7"/>
        <end position="16"/>
    </location>
</feature>
<protein>
    <submittedName>
        <fullName evidence="2">Uncharacterized protein</fullName>
    </submittedName>
</protein>
<sequence length="105" mass="11886">MGNPKLRPVDKSDSDSRGPTINPENGVLAYIPGDYVHQARQTLGPADNDSRTHAEVVIEAGNFGTVRIFFERKLSRHHKSYYHYWIAYRAEPITPDTAHADVDHE</sequence>
<feature type="region of interest" description="Disordered" evidence="1">
    <location>
        <begin position="1"/>
        <end position="24"/>
    </location>
</feature>
<dbReference type="EMBL" id="CP017754">
    <property type="protein sequence ID" value="AOZ05977.1"/>
    <property type="molecule type" value="Genomic_DNA"/>
</dbReference>
<evidence type="ECO:0000313" key="3">
    <source>
        <dbReference type="Proteomes" id="UP000177515"/>
    </source>
</evidence>
<name>A0ABM6F3H5_9BURK</name>